<sequence>MRETDSILALPSHYQGYVKLSNAFLLRMDKIDHVGADRCVLTDRHRDRPLRMNCTLRGSAATNC</sequence>
<proteinExistence type="predicted"/>
<dbReference type="AlphaFoldDB" id="A0A0Q9YB73"/>
<gene>
    <name evidence="1" type="ORF">CC99x_01891</name>
</gene>
<dbReference type="STRING" id="437022.CC99x_01891"/>
<comment type="caution">
    <text evidence="1">The sequence shown here is derived from an EMBL/GenBank/DDBJ whole genome shotgun (WGS) entry which is preliminary data.</text>
</comment>
<accession>A0A0Q9YB73</accession>
<dbReference type="EMBL" id="LKHV01000010">
    <property type="protein sequence ID" value="KRG17935.1"/>
    <property type="molecule type" value="Genomic_DNA"/>
</dbReference>
<organism evidence="1">
    <name type="scientific">Candidatus Berkiella cookevillensis</name>
    <dbReference type="NCBI Taxonomy" id="437022"/>
    <lineage>
        <taxon>Bacteria</taxon>
        <taxon>Pseudomonadati</taxon>
        <taxon>Pseudomonadota</taxon>
        <taxon>Gammaproteobacteria</taxon>
        <taxon>Candidatus Berkiellales</taxon>
        <taxon>Candidatus Berkiellaceae</taxon>
        <taxon>Candidatus Berkiella</taxon>
    </lineage>
</organism>
<name>A0A0Q9YB73_9GAMM</name>
<evidence type="ECO:0000313" key="1">
    <source>
        <dbReference type="EMBL" id="KRG17935.1"/>
    </source>
</evidence>
<reference evidence="1" key="1">
    <citation type="submission" date="2015-09" db="EMBL/GenBank/DDBJ databases">
        <title>Draft Genome Sequences of Two Novel Amoeba-resistant Intranuclear Bacteria, Candidatus Berkiella cookevillensis and Candidatus Berkiella aquae.</title>
        <authorList>
            <person name="Mehari Y.T."/>
            <person name="Arivett B.A."/>
            <person name="Farone A.L."/>
            <person name="Gunderson J.H."/>
            <person name="Farone M.B."/>
        </authorList>
    </citation>
    <scope>NUCLEOTIDE SEQUENCE [LARGE SCALE GENOMIC DNA]</scope>
    <source>
        <strain evidence="1">CC99</strain>
    </source>
</reference>
<protein>
    <submittedName>
        <fullName evidence="1">Uncharacterized protein</fullName>
    </submittedName>
</protein>